<evidence type="ECO:0000256" key="4">
    <source>
        <dbReference type="ARBA" id="ARBA00023136"/>
    </source>
</evidence>
<dbReference type="InterPro" id="IPR011990">
    <property type="entry name" value="TPR-like_helical_dom_sf"/>
</dbReference>
<evidence type="ECO:0000256" key="3">
    <source>
        <dbReference type="ARBA" id="ARBA00022729"/>
    </source>
</evidence>
<evidence type="ECO:0000313" key="10">
    <source>
        <dbReference type="Proteomes" id="UP000284772"/>
    </source>
</evidence>
<organism evidence="9 10">
    <name type="scientific">Bacteroides intestinalis</name>
    <dbReference type="NCBI Taxonomy" id="329854"/>
    <lineage>
        <taxon>Bacteria</taxon>
        <taxon>Pseudomonadati</taxon>
        <taxon>Bacteroidota</taxon>
        <taxon>Bacteroidia</taxon>
        <taxon>Bacteroidales</taxon>
        <taxon>Bacteroidaceae</taxon>
        <taxon>Bacteroides</taxon>
    </lineage>
</organism>
<dbReference type="Gene3D" id="1.25.40.390">
    <property type="match status" value="1"/>
</dbReference>
<evidence type="ECO:0000256" key="5">
    <source>
        <dbReference type="ARBA" id="ARBA00023237"/>
    </source>
</evidence>
<dbReference type="RefSeq" id="WP_115502266.1">
    <property type="nucleotide sequence ID" value="NZ_CABMMK010000002.1"/>
</dbReference>
<gene>
    <name evidence="9" type="ORF">DWX27_11930</name>
</gene>
<evidence type="ECO:0000256" key="2">
    <source>
        <dbReference type="ARBA" id="ARBA00006275"/>
    </source>
</evidence>
<feature type="chain" id="PRO_5042958432" evidence="6">
    <location>
        <begin position="24"/>
        <end position="665"/>
    </location>
</feature>
<evidence type="ECO:0000313" key="9">
    <source>
        <dbReference type="EMBL" id="RGT51408.1"/>
    </source>
</evidence>
<protein>
    <submittedName>
        <fullName evidence="9">RagB/SusD family nutrient uptake outer membrane protein</fullName>
    </submittedName>
</protein>
<dbReference type="EMBL" id="QRWT01000011">
    <property type="protein sequence ID" value="RGT51408.1"/>
    <property type="molecule type" value="Genomic_DNA"/>
</dbReference>
<feature type="domain" description="RagB/SusD" evidence="7">
    <location>
        <begin position="350"/>
        <end position="665"/>
    </location>
</feature>
<keyword evidence="5" id="KW-0998">Cell outer membrane</keyword>
<keyword evidence="3 6" id="KW-0732">Signal</keyword>
<feature type="signal peptide" evidence="6">
    <location>
        <begin position="1"/>
        <end position="23"/>
    </location>
</feature>
<dbReference type="InterPro" id="IPR033985">
    <property type="entry name" value="SusD-like_N"/>
</dbReference>
<keyword evidence="4" id="KW-0472">Membrane</keyword>
<comment type="caution">
    <text evidence="9">The sequence shown here is derived from an EMBL/GenBank/DDBJ whole genome shotgun (WGS) entry which is preliminary data.</text>
</comment>
<dbReference type="Pfam" id="PF07980">
    <property type="entry name" value="SusD_RagB"/>
    <property type="match status" value="1"/>
</dbReference>
<evidence type="ECO:0000259" key="8">
    <source>
        <dbReference type="Pfam" id="PF14322"/>
    </source>
</evidence>
<dbReference type="GO" id="GO:0009279">
    <property type="term" value="C:cell outer membrane"/>
    <property type="evidence" value="ECO:0007669"/>
    <property type="project" value="UniProtKB-SubCell"/>
</dbReference>
<dbReference type="AlphaFoldDB" id="A0AAQ0LNH8"/>
<dbReference type="Proteomes" id="UP000284772">
    <property type="component" value="Unassembled WGS sequence"/>
</dbReference>
<feature type="domain" description="SusD-like N-terminal" evidence="8">
    <location>
        <begin position="88"/>
        <end position="236"/>
    </location>
</feature>
<comment type="similarity">
    <text evidence="2">Belongs to the SusD family.</text>
</comment>
<dbReference type="SUPFAM" id="SSF48452">
    <property type="entry name" value="TPR-like"/>
    <property type="match status" value="1"/>
</dbReference>
<evidence type="ECO:0000259" key="7">
    <source>
        <dbReference type="Pfam" id="PF07980"/>
    </source>
</evidence>
<reference evidence="9 10" key="1">
    <citation type="submission" date="2018-08" db="EMBL/GenBank/DDBJ databases">
        <title>A genome reference for cultivated species of the human gut microbiota.</title>
        <authorList>
            <person name="Zou Y."/>
            <person name="Xue W."/>
            <person name="Luo G."/>
        </authorList>
    </citation>
    <scope>NUCLEOTIDE SEQUENCE [LARGE SCALE GENOMIC DNA]</scope>
    <source>
        <strain evidence="9 10">AF19-10AC</strain>
    </source>
</reference>
<accession>A0AAQ0LNH8</accession>
<proteinExistence type="inferred from homology"/>
<dbReference type="InterPro" id="IPR012944">
    <property type="entry name" value="SusD_RagB_dom"/>
</dbReference>
<comment type="subcellular location">
    <subcellularLocation>
        <location evidence="1">Cell outer membrane</location>
    </subcellularLocation>
</comment>
<evidence type="ECO:0000256" key="6">
    <source>
        <dbReference type="SAM" id="SignalP"/>
    </source>
</evidence>
<sequence length="665" mass="76985">MKKIKYISRLVLLLIITSCSDYLNVVPDGVADLEMMFNNRTSAERYLTTCYSYIPLFGAQRDNPGLTSGNDIWYYTLRDQYNDNEWAFGIANGLQNTQDPLTNYWDGGNGAKSMFKAIRDCNIFLEYVSDESRVAGLDIMERKRWLSEVTVLKAFYNYHLFQLYGPIPIVDKNLPVSASPEEVRIKRAKVDEVVNYVVDLIDNSYTNLPKYISKSAIEDGRLTQAAALSIKAKVLLLAASPLFNGNTDYANFLDHDKEPFFNQNYDQSKWTRAAEACKMALESAINDQRRQLYDFKRDGKLAVTNDSIAYMMNSRQALTERFNVELVWGCGTQYTGDLQNVSQPRLNPGTKGASDGTNQYNCKSIYAPTMEIAEMFYTRRGVPMEEDKEWNENGWYDDRYTAFEKTTENDKYYMKVDFDAPLLHLRREARFYGALGFDGSTWYGQGWTIPDDASTRNYVEGKQGEFSGQKLTTQYSITGYYAKKLIYYGNIISNNVVINEYPFPIVRLADLYLMYAEALLESVSGDSDIPEEIYDCLRVIRERSGLKKSDKEPIDIGDVREAWKAYSINPEKATTKAGLREIIRRERQVELALEGQRYYDIRRWKLASKEFNKPVRGWNVGESTTEDFYRIRYIYNQKFYQRDYLWPIKEQSLIINTNLIQNPGW</sequence>
<evidence type="ECO:0000256" key="1">
    <source>
        <dbReference type="ARBA" id="ARBA00004442"/>
    </source>
</evidence>
<dbReference type="Pfam" id="PF14322">
    <property type="entry name" value="SusD-like_3"/>
    <property type="match status" value="1"/>
</dbReference>
<name>A0AAQ0LNH8_9BACE</name>